<evidence type="ECO:0000313" key="2">
    <source>
        <dbReference type="EMBL" id="CAH2090644.1"/>
    </source>
</evidence>
<evidence type="ECO:0000313" key="3">
    <source>
        <dbReference type="Proteomes" id="UP001153954"/>
    </source>
</evidence>
<keyword evidence="1" id="KW-0812">Transmembrane</keyword>
<evidence type="ECO:0000256" key="1">
    <source>
        <dbReference type="SAM" id="Phobius"/>
    </source>
</evidence>
<accession>A0AAU9TV94</accession>
<keyword evidence="1" id="KW-1133">Transmembrane helix</keyword>
<feature type="transmembrane region" description="Helical" evidence="1">
    <location>
        <begin position="62"/>
        <end position="85"/>
    </location>
</feature>
<organism evidence="2 3">
    <name type="scientific">Euphydryas editha</name>
    <name type="common">Edith's checkerspot</name>
    <dbReference type="NCBI Taxonomy" id="104508"/>
    <lineage>
        <taxon>Eukaryota</taxon>
        <taxon>Metazoa</taxon>
        <taxon>Ecdysozoa</taxon>
        <taxon>Arthropoda</taxon>
        <taxon>Hexapoda</taxon>
        <taxon>Insecta</taxon>
        <taxon>Pterygota</taxon>
        <taxon>Neoptera</taxon>
        <taxon>Endopterygota</taxon>
        <taxon>Lepidoptera</taxon>
        <taxon>Glossata</taxon>
        <taxon>Ditrysia</taxon>
        <taxon>Papilionoidea</taxon>
        <taxon>Nymphalidae</taxon>
        <taxon>Nymphalinae</taxon>
        <taxon>Euphydryas</taxon>
    </lineage>
</organism>
<comment type="caution">
    <text evidence="2">The sequence shown here is derived from an EMBL/GenBank/DDBJ whole genome shotgun (WGS) entry which is preliminary data.</text>
</comment>
<keyword evidence="3" id="KW-1185">Reference proteome</keyword>
<feature type="transmembrane region" description="Helical" evidence="1">
    <location>
        <begin position="21"/>
        <end position="42"/>
    </location>
</feature>
<sequence length="172" mass="18871">MGVPHITSFCWCFGLEVGTKLIGYLHLIVSLALLVVSSLYAASVGALAGTVEDAEDHLYSTWYKIFICVAVLTAVHALLAAFLLFAAFTRNTRALRIWVLVMSVLYVVSLVYVIVSMTFGFSESGSHIFLSFLEGVVFFGILAYCILCVNSYYLMLKSAEDMEGPNKANRDG</sequence>
<proteinExistence type="predicted"/>
<keyword evidence="1" id="KW-0472">Membrane</keyword>
<dbReference type="EMBL" id="CAKOGL010000009">
    <property type="protein sequence ID" value="CAH2090644.1"/>
    <property type="molecule type" value="Genomic_DNA"/>
</dbReference>
<dbReference type="PANTHER" id="PTHR36694">
    <property type="entry name" value="PASIFLORA 1, ISOFORM A-RELATED"/>
    <property type="match status" value="1"/>
</dbReference>
<feature type="transmembrane region" description="Helical" evidence="1">
    <location>
        <begin position="97"/>
        <end position="122"/>
    </location>
</feature>
<dbReference type="Proteomes" id="UP001153954">
    <property type="component" value="Unassembled WGS sequence"/>
</dbReference>
<dbReference type="AlphaFoldDB" id="A0AAU9TV94"/>
<dbReference type="PANTHER" id="PTHR36694:SF11">
    <property type="entry name" value="LP21121P-RELATED"/>
    <property type="match status" value="1"/>
</dbReference>
<protein>
    <submittedName>
        <fullName evidence="2">Uncharacterized protein</fullName>
    </submittedName>
</protein>
<gene>
    <name evidence="2" type="ORF">EEDITHA_LOCUS6578</name>
</gene>
<name>A0AAU9TV94_EUPED</name>
<feature type="transmembrane region" description="Helical" evidence="1">
    <location>
        <begin position="128"/>
        <end position="153"/>
    </location>
</feature>
<reference evidence="2" key="1">
    <citation type="submission" date="2022-03" db="EMBL/GenBank/DDBJ databases">
        <authorList>
            <person name="Tunstrom K."/>
        </authorList>
    </citation>
    <scope>NUCLEOTIDE SEQUENCE</scope>
</reference>